<protein>
    <submittedName>
        <fullName evidence="4">Hydrolase</fullName>
    </submittedName>
</protein>
<dbReference type="RefSeq" id="WP_184947814.1">
    <property type="nucleotide sequence ID" value="NZ_AYKF01000143.1"/>
</dbReference>
<evidence type="ECO:0000259" key="3">
    <source>
        <dbReference type="Pfam" id="PF13023"/>
    </source>
</evidence>
<feature type="domain" description="HD" evidence="3">
    <location>
        <begin position="16"/>
        <end position="177"/>
    </location>
</feature>
<dbReference type="InterPro" id="IPR006674">
    <property type="entry name" value="HD_domain"/>
</dbReference>
<evidence type="ECO:0000256" key="2">
    <source>
        <dbReference type="ARBA" id="ARBA00022801"/>
    </source>
</evidence>
<name>A0A423PDC2_9GAMM</name>
<dbReference type="SUPFAM" id="SSF109604">
    <property type="entry name" value="HD-domain/PDEase-like"/>
    <property type="match status" value="1"/>
</dbReference>
<keyword evidence="2 4" id="KW-0378">Hydrolase</keyword>
<reference evidence="4 5" key="1">
    <citation type="submission" date="2013-10" db="EMBL/GenBank/DDBJ databases">
        <title>Salinisphaera halophila YIM 95161 Genome Sequencing.</title>
        <authorList>
            <person name="Lai Q."/>
            <person name="Li C."/>
            <person name="Shao Z."/>
        </authorList>
    </citation>
    <scope>NUCLEOTIDE SEQUENCE [LARGE SCALE GENOMIC DNA]</scope>
    <source>
        <strain evidence="4 5">YIM 95161</strain>
    </source>
</reference>
<dbReference type="PANTHER" id="PTHR11845">
    <property type="entry name" value="5'-DEOXYNUCLEOTIDASE HDDC2"/>
    <property type="match status" value="1"/>
</dbReference>
<dbReference type="PANTHER" id="PTHR11845:SF13">
    <property type="entry name" value="5'-DEOXYNUCLEOTIDASE HDDC2"/>
    <property type="match status" value="1"/>
</dbReference>
<sequence length="195" mass="21824">MSEARIAEQLGFLAEIDALKSVVRQSPLVDRSRRENSAEHSWHLAMFALVLSDDEAVDTAHVIKLLLVHDIVEIDAGDVPIHGNHDRQAVEARENAAAERLFGLLPDDQAATFAGLWREFEAAETLEARFAKTLDRLQPLLLNTLTNGGTWTEHRVTEREVHGRYGPTIERGSPALWRHAKALVRRHFADSGGQR</sequence>
<dbReference type="GO" id="GO:0002953">
    <property type="term" value="F:5'-deoxynucleotidase activity"/>
    <property type="evidence" value="ECO:0007669"/>
    <property type="project" value="InterPro"/>
</dbReference>
<gene>
    <name evidence="4" type="ORF">SAHL_16850</name>
</gene>
<dbReference type="GO" id="GO:0005737">
    <property type="term" value="C:cytoplasm"/>
    <property type="evidence" value="ECO:0007669"/>
    <property type="project" value="TreeGrafter"/>
</dbReference>
<dbReference type="Proteomes" id="UP000285123">
    <property type="component" value="Unassembled WGS sequence"/>
</dbReference>
<keyword evidence="1" id="KW-0479">Metal-binding</keyword>
<dbReference type="GO" id="GO:0046872">
    <property type="term" value="F:metal ion binding"/>
    <property type="evidence" value="ECO:0007669"/>
    <property type="project" value="UniProtKB-KW"/>
</dbReference>
<dbReference type="Pfam" id="PF13023">
    <property type="entry name" value="HD_3"/>
    <property type="match status" value="1"/>
</dbReference>
<dbReference type="InterPro" id="IPR039356">
    <property type="entry name" value="YfbR/HDDC2"/>
</dbReference>
<evidence type="ECO:0000313" key="5">
    <source>
        <dbReference type="Proteomes" id="UP000285123"/>
    </source>
</evidence>
<evidence type="ECO:0000256" key="1">
    <source>
        <dbReference type="ARBA" id="ARBA00022723"/>
    </source>
</evidence>
<comment type="caution">
    <text evidence="4">The sequence shown here is derived from an EMBL/GenBank/DDBJ whole genome shotgun (WGS) entry which is preliminary data.</text>
</comment>
<dbReference type="EMBL" id="AYKF01000143">
    <property type="protein sequence ID" value="ROO23086.1"/>
    <property type="molecule type" value="Genomic_DNA"/>
</dbReference>
<evidence type="ECO:0000313" key="4">
    <source>
        <dbReference type="EMBL" id="ROO23086.1"/>
    </source>
</evidence>
<dbReference type="AlphaFoldDB" id="A0A423PDC2"/>
<dbReference type="Gene3D" id="1.10.3210.10">
    <property type="entry name" value="Hypothetical protein af1432"/>
    <property type="match status" value="1"/>
</dbReference>
<organism evidence="4 5">
    <name type="scientific">Salinisphaera orenii YIM 95161</name>
    <dbReference type="NCBI Taxonomy" id="1051139"/>
    <lineage>
        <taxon>Bacteria</taxon>
        <taxon>Pseudomonadati</taxon>
        <taxon>Pseudomonadota</taxon>
        <taxon>Gammaproteobacteria</taxon>
        <taxon>Salinisphaerales</taxon>
        <taxon>Salinisphaeraceae</taxon>
        <taxon>Salinisphaera</taxon>
    </lineage>
</organism>
<accession>A0A423PDC2</accession>
<proteinExistence type="predicted"/>